<protein>
    <submittedName>
        <fullName evidence="1">Phage portal protein</fullName>
    </submittedName>
</protein>
<reference evidence="1" key="2">
    <citation type="submission" date="2021-09" db="EMBL/GenBank/DDBJ databases">
        <authorList>
            <person name="Gilroy R."/>
        </authorList>
    </citation>
    <scope>NUCLEOTIDE SEQUENCE</scope>
    <source>
        <strain evidence="1">CHK194-22301</strain>
    </source>
</reference>
<organism evidence="1 2">
    <name type="scientific">Lactobacillus crispatus</name>
    <dbReference type="NCBI Taxonomy" id="47770"/>
    <lineage>
        <taxon>Bacteria</taxon>
        <taxon>Bacillati</taxon>
        <taxon>Bacillota</taxon>
        <taxon>Bacilli</taxon>
        <taxon>Lactobacillales</taxon>
        <taxon>Lactobacillaceae</taxon>
        <taxon>Lactobacillus</taxon>
    </lineage>
</organism>
<dbReference type="RefSeq" id="WP_224083920.1">
    <property type="nucleotide sequence ID" value="NZ_CP083393.1"/>
</dbReference>
<dbReference type="EMBL" id="DYXB01000077">
    <property type="protein sequence ID" value="HJF10100.1"/>
    <property type="molecule type" value="Genomic_DNA"/>
</dbReference>
<reference evidence="1" key="1">
    <citation type="journal article" date="2021" name="PeerJ">
        <title>Extensive microbial diversity within the chicken gut microbiome revealed by metagenomics and culture.</title>
        <authorList>
            <person name="Gilroy R."/>
            <person name="Ravi A."/>
            <person name="Getino M."/>
            <person name="Pursley I."/>
            <person name="Horton D.L."/>
            <person name="Alikhan N.F."/>
            <person name="Baker D."/>
            <person name="Gharbi K."/>
            <person name="Hall N."/>
            <person name="Watson M."/>
            <person name="Adriaenssens E.M."/>
            <person name="Foster-Nyarko E."/>
            <person name="Jarju S."/>
            <person name="Secka A."/>
            <person name="Antonio M."/>
            <person name="Oren A."/>
            <person name="Chaudhuri R.R."/>
            <person name="La Ragione R."/>
            <person name="Hildebrand F."/>
            <person name="Pallen M.J."/>
        </authorList>
    </citation>
    <scope>NUCLEOTIDE SEQUENCE</scope>
    <source>
        <strain evidence="1">CHK194-22301</strain>
    </source>
</reference>
<dbReference type="Proteomes" id="UP000784793">
    <property type="component" value="Unassembled WGS sequence"/>
</dbReference>
<dbReference type="Pfam" id="PF04860">
    <property type="entry name" value="Phage_portal"/>
    <property type="match status" value="1"/>
</dbReference>
<name>A0A921FJS8_9LACO</name>
<sequence>MGLLSRASPHRIKNMTTSVPSTHGLVFTQLIGNEPLNLVSTSKALLNSDIFSVINRISSDIASARFKTADQYVFNLLNTPNRLISRFSFWQSVIIQLLLDGNSYVPIKGMSLEQRRPSEISEINVLDDYQGLTYKVTPFDGEEEFTLTQDQMLHFRIMPDSRYQYMIGMSPLESLAYEMTISADSRKATLNSIKNQISPIGILTVPASQLNDEDREVARKSFEKANSGENNGRLMVLTDDSKFSQLDVKADVFKALNENANFSASQISKAFGIPVDMLGGGQSTESQHSNIDSVKGNYISDLNSYINPILDELRLKFNCPDLKLDVKSALDVDDSLTINQVNSMLQAGVINQEQAQQLLKRSGALPLDLIPFTSNEGGENDDQN</sequence>
<accession>A0A921FJS8</accession>
<comment type="caution">
    <text evidence="1">The sequence shown here is derived from an EMBL/GenBank/DDBJ whole genome shotgun (WGS) entry which is preliminary data.</text>
</comment>
<gene>
    <name evidence="1" type="ORF">K8V23_04825</name>
</gene>
<proteinExistence type="predicted"/>
<dbReference type="InterPro" id="IPR006427">
    <property type="entry name" value="Portal_HK97"/>
</dbReference>
<dbReference type="InterPro" id="IPR006944">
    <property type="entry name" value="Phage/GTA_portal"/>
</dbReference>
<evidence type="ECO:0000313" key="2">
    <source>
        <dbReference type="Proteomes" id="UP000784793"/>
    </source>
</evidence>
<dbReference type="AlphaFoldDB" id="A0A921FJS8"/>
<dbReference type="NCBIfam" id="TIGR01537">
    <property type="entry name" value="portal_HK97"/>
    <property type="match status" value="1"/>
</dbReference>
<evidence type="ECO:0000313" key="1">
    <source>
        <dbReference type="EMBL" id="HJF10100.1"/>
    </source>
</evidence>